<evidence type="ECO:0000313" key="15">
    <source>
        <dbReference type="EMBL" id="TEA26863.1"/>
    </source>
</evidence>
<feature type="binding site" evidence="12">
    <location>
        <position position="436"/>
    </location>
    <ligand>
        <name>Zn(2+)</name>
        <dbReference type="ChEBI" id="CHEBI:29105"/>
        <label>1</label>
    </ligand>
</feature>
<feature type="binding site" evidence="12">
    <location>
        <position position="479"/>
    </location>
    <ligand>
        <name>Zn(2+)</name>
        <dbReference type="ChEBI" id="CHEBI:29105"/>
        <label>1</label>
    </ligand>
</feature>
<dbReference type="InterPro" id="IPR011545">
    <property type="entry name" value="DEAD/DEAH_box_helicase_dom"/>
</dbReference>
<sequence>MLIAHVALAVPLPKLFDYLIPEVLANQITVGTRIKVPFGQRYDIGIVVNIDTTTEFDINKLKAVSEVIDHTSLFPDKLWQLLLWAVDYYHYPIGEVLFHALPVLLRQGKPARFSSTTQWQLSAKGKLFNDDDLSRWPRQRQLFKLLQQNTDDDLIQAASFSRSIYQKLQERQLIEQVELPYYPKSWQAETACNDSPLSLNDEQQQVIAVIQPLLTQFNVCLLDGVTGSGKTEVYLHTLASILAKGQQALVFVPEIGLTPQTIARFKTRFNAPIDILHSGLNDKERLQVYLRSKNGENAIVIGTRSALFTPFKQLGLIIVDEEHDTSYKQQEGWRYHARDLAIVRAKLDNIPIILGSATPSLESLYNAKIGKYHHLTLTKRAGNAAFAEQSIIDIKGLPLKSGLSLPLIQRIKTHLDCQQQVLLFLNRRGFAPVLICHDCGWIAECPRCDRPFTYHQQQQKLNCHHCDTPRSIPPQCPKCGSTHLQAIGFGTEQVEQQLKQLFPDIPISRIDRDSTAKKGALSDYLTQINQGQAHILVGTQILAKGHHFPNVTLVGIIDVDGALFASDFRATERFAQLYIQVAGRAGREQKSGEVILQTHHPEHPLLKVLLEQGYPTFATQALIERQATLLPPFSYQIVIRAADKNNQAAPKFLAHVSDWLKQYSDDASLWIFGPATANQPKRAGYYRWQLLLQHPNRRKFQSIIKELCLAMTQWSEMHTIRWSIDVDPIEM</sequence>
<dbReference type="SMART" id="SM00487">
    <property type="entry name" value="DEXDc"/>
    <property type="match status" value="1"/>
</dbReference>
<protein>
    <recommendedName>
        <fullName evidence="12">Replication restart protein PriA</fullName>
    </recommendedName>
    <alternativeName>
        <fullName evidence="12">ATP-dependent DNA helicase PriA</fullName>
        <ecNumber evidence="12">5.6.2.4</ecNumber>
    </alternativeName>
    <alternativeName>
        <fullName evidence="12">DNA 3'-5' helicase PriA</fullName>
    </alternativeName>
</protein>
<dbReference type="Pfam" id="PF17764">
    <property type="entry name" value="PriA_3primeBD"/>
    <property type="match status" value="1"/>
</dbReference>
<feature type="domain" description="Helicase C-terminal" evidence="14">
    <location>
        <begin position="471"/>
        <end position="630"/>
    </location>
</feature>
<feature type="binding site" evidence="12">
    <location>
        <position position="439"/>
    </location>
    <ligand>
        <name>Zn(2+)</name>
        <dbReference type="ChEBI" id="CHEBI:29105"/>
        <label>1</label>
    </ligand>
</feature>
<dbReference type="GO" id="GO:0043138">
    <property type="term" value="F:3'-5' DNA helicase activity"/>
    <property type="evidence" value="ECO:0007669"/>
    <property type="project" value="UniProtKB-EC"/>
</dbReference>
<comment type="cofactor">
    <cofactor evidence="12">
        <name>Zn(2+)</name>
        <dbReference type="ChEBI" id="CHEBI:29105"/>
    </cofactor>
    <text evidence="12">Binds 2 zinc ions per subunit.</text>
</comment>
<dbReference type="Pfam" id="PF00271">
    <property type="entry name" value="Helicase_C"/>
    <property type="match status" value="1"/>
</dbReference>
<dbReference type="PANTHER" id="PTHR30580:SF0">
    <property type="entry name" value="PRIMOSOMAL PROTEIN N"/>
    <property type="match status" value="1"/>
</dbReference>
<keyword evidence="3 12" id="KW-0479">Metal-binding</keyword>
<feature type="binding site" evidence="12">
    <location>
        <position position="463"/>
    </location>
    <ligand>
        <name>Zn(2+)</name>
        <dbReference type="ChEBI" id="CHEBI:29105"/>
        <label>2</label>
    </ligand>
</feature>
<dbReference type="Proteomes" id="UP000506160">
    <property type="component" value="Unassembled WGS sequence"/>
</dbReference>
<evidence type="ECO:0000259" key="13">
    <source>
        <dbReference type="PROSITE" id="PS51192"/>
    </source>
</evidence>
<dbReference type="RefSeq" id="WP_024496334.1">
    <property type="nucleotide sequence ID" value="NZ_AWGA01000064.1"/>
</dbReference>
<keyword evidence="4 12" id="KW-0547">Nucleotide-binding</keyword>
<dbReference type="InterPro" id="IPR040498">
    <property type="entry name" value="PriA_CRR"/>
</dbReference>
<organism evidence="15 16">
    <name type="scientific">Candidatus Schmidhempelia bombi str. Bimp</name>
    <dbReference type="NCBI Taxonomy" id="1387197"/>
    <lineage>
        <taxon>Bacteria</taxon>
        <taxon>Pseudomonadati</taxon>
        <taxon>Pseudomonadota</taxon>
        <taxon>Gammaproteobacteria</taxon>
        <taxon>Orbales</taxon>
        <taxon>Orbaceae</taxon>
        <taxon>Candidatus Schmidhempelia</taxon>
    </lineage>
</organism>
<dbReference type="HAMAP" id="MF_00983">
    <property type="entry name" value="PriA"/>
    <property type="match status" value="1"/>
</dbReference>
<dbReference type="InterPro" id="IPR041222">
    <property type="entry name" value="PriA_3primeBD"/>
</dbReference>
<dbReference type="EMBL" id="AWGA01000064">
    <property type="protein sequence ID" value="TEA26863.1"/>
    <property type="molecule type" value="Genomic_DNA"/>
</dbReference>
<gene>
    <name evidence="12 15" type="primary">priA</name>
    <name evidence="15" type="ORF">O970_06605</name>
</gene>
<proteinExistence type="inferred from homology"/>
<dbReference type="CDD" id="cd17929">
    <property type="entry name" value="DEXHc_priA"/>
    <property type="match status" value="1"/>
</dbReference>
<dbReference type="NCBIfam" id="TIGR00595">
    <property type="entry name" value="priA"/>
    <property type="match status" value="1"/>
</dbReference>
<dbReference type="GO" id="GO:0006310">
    <property type="term" value="P:DNA recombination"/>
    <property type="evidence" value="ECO:0007669"/>
    <property type="project" value="InterPro"/>
</dbReference>
<keyword evidence="1 12" id="KW-0639">Primosome</keyword>
<dbReference type="GO" id="GO:0008270">
    <property type="term" value="F:zinc ion binding"/>
    <property type="evidence" value="ECO:0007669"/>
    <property type="project" value="UniProtKB-UniRule"/>
</dbReference>
<evidence type="ECO:0000256" key="10">
    <source>
        <dbReference type="ARBA" id="ARBA00023235"/>
    </source>
</evidence>
<dbReference type="GO" id="GO:0006270">
    <property type="term" value="P:DNA replication initiation"/>
    <property type="evidence" value="ECO:0007669"/>
    <property type="project" value="TreeGrafter"/>
</dbReference>
<dbReference type="Gene3D" id="3.40.1440.60">
    <property type="entry name" value="PriA, 3(prime) DNA-binding domain"/>
    <property type="match status" value="1"/>
</dbReference>
<keyword evidence="10 12" id="KW-0413">Isomerase</keyword>
<evidence type="ECO:0000313" key="16">
    <source>
        <dbReference type="Proteomes" id="UP000506160"/>
    </source>
</evidence>
<evidence type="ECO:0000256" key="7">
    <source>
        <dbReference type="ARBA" id="ARBA00022833"/>
    </source>
</evidence>
<dbReference type="Gene3D" id="3.40.50.300">
    <property type="entry name" value="P-loop containing nucleotide triphosphate hydrolases"/>
    <property type="match status" value="2"/>
</dbReference>
<feature type="binding site" evidence="12">
    <location>
        <position position="476"/>
    </location>
    <ligand>
        <name>Zn(2+)</name>
        <dbReference type="ChEBI" id="CHEBI:29105"/>
        <label>1</label>
    </ligand>
</feature>
<dbReference type="FunFam" id="3.40.1440.60:FF:000001">
    <property type="entry name" value="Primosomal protein N"/>
    <property type="match status" value="1"/>
</dbReference>
<accession>A0AB94IBT1</accession>
<dbReference type="NCBIfam" id="NF004065">
    <property type="entry name" value="PRK05580.1-1"/>
    <property type="match status" value="1"/>
</dbReference>
<dbReference type="GO" id="GO:0006269">
    <property type="term" value="P:DNA replication, synthesis of primer"/>
    <property type="evidence" value="ECO:0007669"/>
    <property type="project" value="UniProtKB-KW"/>
</dbReference>
<dbReference type="Pfam" id="PF18074">
    <property type="entry name" value="PriA_C"/>
    <property type="match status" value="1"/>
</dbReference>
<dbReference type="CDD" id="cd18804">
    <property type="entry name" value="SF2_C_priA"/>
    <property type="match status" value="1"/>
</dbReference>
<dbReference type="PANTHER" id="PTHR30580">
    <property type="entry name" value="PRIMOSOMAL PROTEIN N"/>
    <property type="match status" value="1"/>
</dbReference>
<dbReference type="InterPro" id="IPR001650">
    <property type="entry name" value="Helicase_C-like"/>
</dbReference>
<feature type="domain" description="Helicase ATP-binding" evidence="13">
    <location>
        <begin position="211"/>
        <end position="377"/>
    </location>
</feature>
<evidence type="ECO:0000256" key="3">
    <source>
        <dbReference type="ARBA" id="ARBA00022723"/>
    </source>
</evidence>
<dbReference type="EC" id="5.6.2.4" evidence="12"/>
<keyword evidence="2 12" id="KW-0235">DNA replication</keyword>
<evidence type="ECO:0000259" key="14">
    <source>
        <dbReference type="PROSITE" id="PS51194"/>
    </source>
</evidence>
<dbReference type="NCBIfam" id="NF004067">
    <property type="entry name" value="PRK05580.1-4"/>
    <property type="match status" value="1"/>
</dbReference>
<dbReference type="InterPro" id="IPR014001">
    <property type="entry name" value="Helicase_ATP-bd"/>
</dbReference>
<keyword evidence="16" id="KW-1185">Reference proteome</keyword>
<reference evidence="15 16" key="1">
    <citation type="journal article" date="2014" name="Appl. Environ. Microbiol.">
        <title>Genomic features of a bumble bee symbiont reflect its host environment.</title>
        <authorList>
            <person name="Martinson V.G."/>
            <person name="Magoc T."/>
            <person name="Koch H."/>
            <person name="Salzberg S.L."/>
            <person name="Moran N.A."/>
        </authorList>
    </citation>
    <scope>NUCLEOTIDE SEQUENCE [LARGE SCALE GENOMIC DNA]</scope>
    <source>
        <strain evidence="15 16">Bimp</strain>
    </source>
</reference>
<evidence type="ECO:0000256" key="2">
    <source>
        <dbReference type="ARBA" id="ARBA00022705"/>
    </source>
</evidence>
<keyword evidence="6 12" id="KW-0347">Helicase</keyword>
<comment type="subunit">
    <text evidence="12">Component of the replication restart primosome.</text>
</comment>
<dbReference type="InterPro" id="IPR005259">
    <property type="entry name" value="PriA"/>
</dbReference>
<evidence type="ECO:0000256" key="4">
    <source>
        <dbReference type="ARBA" id="ARBA00022741"/>
    </source>
</evidence>
<dbReference type="PROSITE" id="PS51194">
    <property type="entry name" value="HELICASE_CTER"/>
    <property type="match status" value="1"/>
</dbReference>
<dbReference type="Pfam" id="PF00270">
    <property type="entry name" value="DEAD"/>
    <property type="match status" value="1"/>
</dbReference>
<dbReference type="PROSITE" id="PS51192">
    <property type="entry name" value="HELICASE_ATP_BIND_1"/>
    <property type="match status" value="1"/>
</dbReference>
<comment type="function">
    <text evidence="12">Initiates the restart of stalled replication forks, which reloads the replicative helicase on sites other than the origin of replication. Recognizes and binds to abandoned replication forks and remodels them to uncover a helicase loading site. Promotes assembly of the primosome at these replication forks.</text>
</comment>
<dbReference type="GO" id="GO:0005524">
    <property type="term" value="F:ATP binding"/>
    <property type="evidence" value="ECO:0007669"/>
    <property type="project" value="UniProtKB-UniRule"/>
</dbReference>
<dbReference type="GO" id="GO:0006302">
    <property type="term" value="P:double-strand break repair"/>
    <property type="evidence" value="ECO:0007669"/>
    <property type="project" value="InterPro"/>
</dbReference>
<feature type="binding site" evidence="12">
    <location>
        <position position="466"/>
    </location>
    <ligand>
        <name>Zn(2+)</name>
        <dbReference type="ChEBI" id="CHEBI:29105"/>
        <label>2</label>
    </ligand>
</feature>
<dbReference type="Pfam" id="PF18319">
    <property type="entry name" value="Zn_ribbon_PriA"/>
    <property type="match status" value="1"/>
</dbReference>
<evidence type="ECO:0000256" key="5">
    <source>
        <dbReference type="ARBA" id="ARBA00022801"/>
    </source>
</evidence>
<evidence type="ECO:0000256" key="12">
    <source>
        <dbReference type="HAMAP-Rule" id="MF_00983"/>
    </source>
</evidence>
<dbReference type="InterPro" id="IPR027417">
    <property type="entry name" value="P-loop_NTPase"/>
</dbReference>
<dbReference type="GO" id="GO:1990077">
    <property type="term" value="C:primosome complex"/>
    <property type="evidence" value="ECO:0007669"/>
    <property type="project" value="UniProtKB-UniRule"/>
</dbReference>
<feature type="binding site" evidence="12">
    <location>
        <position position="445"/>
    </location>
    <ligand>
        <name>Zn(2+)</name>
        <dbReference type="ChEBI" id="CHEBI:29105"/>
        <label>2</label>
    </ligand>
</feature>
<comment type="catalytic activity">
    <reaction evidence="12">
        <text>Couples ATP hydrolysis with the unwinding of duplex DNA by translocating in the 3'-5' direction.</text>
        <dbReference type="EC" id="5.6.2.4"/>
    </reaction>
</comment>
<comment type="caution">
    <text evidence="15">The sequence shown here is derived from an EMBL/GenBank/DDBJ whole genome shotgun (WGS) entry which is preliminary data.</text>
</comment>
<comment type="similarity">
    <text evidence="12">Belongs to the helicase family. PriA subfamily.</text>
</comment>
<comment type="catalytic activity">
    <reaction evidence="11 12">
        <text>ATP + H2O = ADP + phosphate + H(+)</text>
        <dbReference type="Rhea" id="RHEA:13065"/>
        <dbReference type="ChEBI" id="CHEBI:15377"/>
        <dbReference type="ChEBI" id="CHEBI:15378"/>
        <dbReference type="ChEBI" id="CHEBI:30616"/>
        <dbReference type="ChEBI" id="CHEBI:43474"/>
        <dbReference type="ChEBI" id="CHEBI:456216"/>
        <dbReference type="EC" id="5.6.2.4"/>
    </reaction>
</comment>
<dbReference type="InterPro" id="IPR041236">
    <property type="entry name" value="PriA_C"/>
</dbReference>
<dbReference type="GO" id="GO:0016787">
    <property type="term" value="F:hydrolase activity"/>
    <property type="evidence" value="ECO:0007669"/>
    <property type="project" value="UniProtKB-KW"/>
</dbReference>
<evidence type="ECO:0000256" key="6">
    <source>
        <dbReference type="ARBA" id="ARBA00022806"/>
    </source>
</evidence>
<evidence type="ECO:0000256" key="1">
    <source>
        <dbReference type="ARBA" id="ARBA00022515"/>
    </source>
</evidence>
<feature type="binding site" evidence="12">
    <location>
        <position position="448"/>
    </location>
    <ligand>
        <name>Zn(2+)</name>
        <dbReference type="ChEBI" id="CHEBI:29105"/>
        <label>2</label>
    </ligand>
</feature>
<keyword evidence="9 12" id="KW-0238">DNA-binding</keyword>
<dbReference type="SUPFAM" id="SSF52540">
    <property type="entry name" value="P-loop containing nucleoside triphosphate hydrolases"/>
    <property type="match status" value="2"/>
</dbReference>
<evidence type="ECO:0000256" key="11">
    <source>
        <dbReference type="ARBA" id="ARBA00048988"/>
    </source>
</evidence>
<dbReference type="GO" id="GO:0003677">
    <property type="term" value="F:DNA binding"/>
    <property type="evidence" value="ECO:0007669"/>
    <property type="project" value="UniProtKB-UniRule"/>
</dbReference>
<dbReference type="AlphaFoldDB" id="A0AB94IBT1"/>
<evidence type="ECO:0000256" key="8">
    <source>
        <dbReference type="ARBA" id="ARBA00022840"/>
    </source>
</evidence>
<keyword evidence="7 12" id="KW-0862">Zinc</keyword>
<evidence type="ECO:0000256" key="9">
    <source>
        <dbReference type="ARBA" id="ARBA00023125"/>
    </source>
</evidence>
<keyword evidence="8 12" id="KW-0067">ATP-binding</keyword>
<dbReference type="SMART" id="SM00490">
    <property type="entry name" value="HELICc"/>
    <property type="match status" value="1"/>
</dbReference>
<dbReference type="InterPro" id="IPR042115">
    <property type="entry name" value="PriA_3primeBD_sf"/>
</dbReference>
<name>A0AB94IBT1_9GAMM</name>
<keyword evidence="5 12" id="KW-0378">Hydrolase</keyword>
<dbReference type="FunFam" id="3.40.50.300:FF:000489">
    <property type="entry name" value="Primosome assembly protein PriA"/>
    <property type="match status" value="1"/>
</dbReference>